<gene>
    <name evidence="1" type="ORF">WT26_29040</name>
</gene>
<dbReference type="Proteomes" id="UP000094776">
    <property type="component" value="Chromosome 2"/>
</dbReference>
<name>A0A1B4Q4I6_BURCE</name>
<accession>A0A1B4Q4I6</accession>
<evidence type="ECO:0000313" key="2">
    <source>
        <dbReference type="Proteomes" id="UP000094776"/>
    </source>
</evidence>
<dbReference type="EMBL" id="CP013444">
    <property type="protein sequence ID" value="AOK21091.1"/>
    <property type="molecule type" value="Genomic_DNA"/>
</dbReference>
<organism evidence="1 2">
    <name type="scientific">Burkholderia cepacia</name>
    <name type="common">Pseudomonas cepacia</name>
    <dbReference type="NCBI Taxonomy" id="292"/>
    <lineage>
        <taxon>Bacteria</taxon>
        <taxon>Pseudomonadati</taxon>
        <taxon>Pseudomonadota</taxon>
        <taxon>Betaproteobacteria</taxon>
        <taxon>Burkholderiales</taxon>
        <taxon>Burkholderiaceae</taxon>
        <taxon>Burkholderia</taxon>
        <taxon>Burkholderia cepacia complex</taxon>
    </lineage>
</organism>
<reference evidence="1 2" key="1">
    <citation type="submission" date="2015-12" db="EMBL/GenBank/DDBJ databases">
        <title>Diversity of Burkholderia near neighbor genomes.</title>
        <authorList>
            <person name="Sahl J."/>
            <person name="Wagner D."/>
            <person name="Keim P."/>
        </authorList>
    </citation>
    <scope>NUCLEOTIDE SEQUENCE [LARGE SCALE GENOMIC DNA]</scope>
    <source>
        <strain evidence="1 2">MSMB1184WGS</strain>
    </source>
</reference>
<evidence type="ECO:0000313" key="1">
    <source>
        <dbReference type="EMBL" id="AOK21091.1"/>
    </source>
</evidence>
<sequence>MACAIGKSMNYHHPAAQELAHIAAMVARLEQLVQGERLDWKGTIVTQPDYWRARINGIADLPPGLQPQVDTLLARLDAIEKANRHR</sequence>
<protein>
    <submittedName>
        <fullName evidence="1">Uncharacterized protein</fullName>
    </submittedName>
</protein>
<dbReference type="AlphaFoldDB" id="A0A1B4Q4I6"/>
<proteinExistence type="predicted"/>